<feature type="region of interest" description="Disordered" evidence="7">
    <location>
        <begin position="620"/>
        <end position="664"/>
    </location>
</feature>
<dbReference type="PANTHER" id="PTHR43253:SF1">
    <property type="entry name" value="TRICORN PROTEASE HOMOLOG 2-RELATED"/>
    <property type="match status" value="1"/>
</dbReference>
<comment type="caution">
    <text evidence="9">The sequence shown here is derived from an EMBL/GenBank/DDBJ whole genome shotgun (WGS) entry which is preliminary data.</text>
</comment>
<evidence type="ECO:0000256" key="3">
    <source>
        <dbReference type="ARBA" id="ARBA00022490"/>
    </source>
</evidence>
<evidence type="ECO:0000256" key="6">
    <source>
        <dbReference type="ARBA" id="ARBA00022825"/>
    </source>
</evidence>
<dbReference type="Pfam" id="PF14684">
    <property type="entry name" value="Tricorn_C1"/>
    <property type="match status" value="1"/>
</dbReference>
<dbReference type="InterPro" id="IPR029045">
    <property type="entry name" value="ClpP/crotonase-like_dom_sf"/>
</dbReference>
<keyword evidence="5" id="KW-0378">Hydrolase</keyword>
<accession>A0A432MRA2</accession>
<feature type="domain" description="Tail specific protease" evidence="8">
    <location>
        <begin position="944"/>
        <end position="1137"/>
    </location>
</feature>
<dbReference type="Pfam" id="PF03572">
    <property type="entry name" value="Peptidase_S41"/>
    <property type="match status" value="1"/>
</dbReference>
<dbReference type="InterPro" id="IPR012393">
    <property type="entry name" value="Tricorn_protease"/>
</dbReference>
<dbReference type="InterPro" id="IPR005151">
    <property type="entry name" value="Tail-specific_protease"/>
</dbReference>
<comment type="similarity">
    <text evidence="2">Belongs to the peptidase S41B family.</text>
</comment>
<dbReference type="Proteomes" id="UP000280296">
    <property type="component" value="Unassembled WGS sequence"/>
</dbReference>
<evidence type="ECO:0000313" key="9">
    <source>
        <dbReference type="EMBL" id="RUL89506.1"/>
    </source>
</evidence>
<dbReference type="Gene3D" id="2.120.10.60">
    <property type="entry name" value="Tricorn protease N-terminal domain"/>
    <property type="match status" value="1"/>
</dbReference>
<evidence type="ECO:0000313" key="10">
    <source>
        <dbReference type="Proteomes" id="UP000280296"/>
    </source>
</evidence>
<dbReference type="SUPFAM" id="SSF52096">
    <property type="entry name" value="ClpP/crotonase"/>
    <property type="match status" value="1"/>
</dbReference>
<dbReference type="GO" id="GO:0008236">
    <property type="term" value="F:serine-type peptidase activity"/>
    <property type="evidence" value="ECO:0007669"/>
    <property type="project" value="UniProtKB-KW"/>
</dbReference>
<keyword evidence="4" id="KW-0645">Protease</keyword>
<dbReference type="Pfam" id="PF14685">
    <property type="entry name" value="PDZ_Tricorn"/>
    <property type="match status" value="1"/>
</dbReference>
<dbReference type="SUPFAM" id="SSF50156">
    <property type="entry name" value="PDZ domain-like"/>
    <property type="match status" value="1"/>
</dbReference>
<evidence type="ECO:0000256" key="2">
    <source>
        <dbReference type="ARBA" id="ARBA00008524"/>
    </source>
</evidence>
<dbReference type="InterPro" id="IPR015943">
    <property type="entry name" value="WD40/YVTN_repeat-like_dom_sf"/>
</dbReference>
<keyword evidence="3" id="KW-0963">Cytoplasm</keyword>
<evidence type="ECO:0000256" key="7">
    <source>
        <dbReference type="SAM" id="MobiDB-lite"/>
    </source>
</evidence>
<dbReference type="Pfam" id="PF26549">
    <property type="entry name" value="Tricorn_N"/>
    <property type="match status" value="1"/>
</dbReference>
<dbReference type="Gene3D" id="3.30.750.44">
    <property type="match status" value="1"/>
</dbReference>
<dbReference type="AlphaFoldDB" id="A0A432MRA2"/>
<dbReference type="SMART" id="SM00245">
    <property type="entry name" value="TSPc"/>
    <property type="match status" value="1"/>
</dbReference>
<reference evidence="9 10" key="2">
    <citation type="submission" date="2019-01" db="EMBL/GenBank/DDBJ databases">
        <title>Tautonia sociabilis, a novel thermotolerant planctomycete of Isosphaeraceae family, isolated from a 4000 m deep subterranean habitat.</title>
        <authorList>
            <person name="Kovaleva O.L."/>
            <person name="Elcheninov A.G."/>
            <person name="Van Heerden E."/>
            <person name="Toshchakov S.V."/>
            <person name="Novikov A."/>
            <person name="Bonch-Osmolovskaya E.A."/>
            <person name="Kublanov I.V."/>
        </authorList>
    </citation>
    <scope>NUCLEOTIDE SEQUENCE [LARGE SCALE GENOMIC DNA]</scope>
    <source>
        <strain evidence="9 10">GM2012</strain>
    </source>
</reference>
<dbReference type="Gene3D" id="3.90.226.10">
    <property type="entry name" value="2-enoyl-CoA Hydratase, Chain A, domain 1"/>
    <property type="match status" value="1"/>
</dbReference>
<evidence type="ECO:0000256" key="5">
    <source>
        <dbReference type="ARBA" id="ARBA00022801"/>
    </source>
</evidence>
<reference evidence="9 10" key="1">
    <citation type="submission" date="2018-12" db="EMBL/GenBank/DDBJ databases">
        <authorList>
            <person name="Toschakov S.V."/>
        </authorList>
    </citation>
    <scope>NUCLEOTIDE SEQUENCE [LARGE SCALE GENOMIC DNA]</scope>
    <source>
        <strain evidence="9 10">GM2012</strain>
    </source>
</reference>
<dbReference type="InterPro" id="IPR029414">
    <property type="entry name" value="Tricorn_PDZ"/>
</dbReference>
<dbReference type="Gene3D" id="2.30.42.10">
    <property type="match status" value="1"/>
</dbReference>
<evidence type="ECO:0000259" key="8">
    <source>
        <dbReference type="SMART" id="SM00245"/>
    </source>
</evidence>
<dbReference type="GO" id="GO:0005737">
    <property type="term" value="C:cytoplasm"/>
    <property type="evidence" value="ECO:0007669"/>
    <property type="project" value="UniProtKB-SubCell"/>
</dbReference>
<comment type="subcellular location">
    <subcellularLocation>
        <location evidence="1">Cytoplasm</location>
    </subcellularLocation>
</comment>
<dbReference type="SUPFAM" id="SSF69304">
    <property type="entry name" value="Tricorn protease N-terminal domain"/>
    <property type="match status" value="1"/>
</dbReference>
<dbReference type="InterPro" id="IPR036034">
    <property type="entry name" value="PDZ_sf"/>
</dbReference>
<evidence type="ECO:0000256" key="4">
    <source>
        <dbReference type="ARBA" id="ARBA00022670"/>
    </source>
</evidence>
<organism evidence="9 10">
    <name type="scientific">Tautonia sociabilis</name>
    <dbReference type="NCBI Taxonomy" id="2080755"/>
    <lineage>
        <taxon>Bacteria</taxon>
        <taxon>Pseudomonadati</taxon>
        <taxon>Planctomycetota</taxon>
        <taxon>Planctomycetia</taxon>
        <taxon>Isosphaerales</taxon>
        <taxon>Isosphaeraceae</taxon>
        <taxon>Tautonia</taxon>
    </lineage>
</organism>
<feature type="compositionally biased region" description="Basic and acidic residues" evidence="7">
    <location>
        <begin position="22"/>
        <end position="38"/>
    </location>
</feature>
<dbReference type="CDD" id="cd07562">
    <property type="entry name" value="Peptidase_S41_TRI"/>
    <property type="match status" value="1"/>
</dbReference>
<name>A0A432MRA2_9BACT</name>
<dbReference type="GO" id="GO:0006508">
    <property type="term" value="P:proteolysis"/>
    <property type="evidence" value="ECO:0007669"/>
    <property type="project" value="UniProtKB-KW"/>
</dbReference>
<proteinExistence type="inferred from homology"/>
<dbReference type="SUPFAM" id="SSF82171">
    <property type="entry name" value="DPP6 N-terminal domain-like"/>
    <property type="match status" value="1"/>
</dbReference>
<dbReference type="EMBL" id="RYZH01000002">
    <property type="protein sequence ID" value="RUL89506.1"/>
    <property type="molecule type" value="Genomic_DNA"/>
</dbReference>
<keyword evidence="6" id="KW-0720">Serine protease</keyword>
<feature type="region of interest" description="Disordered" evidence="7">
    <location>
        <begin position="419"/>
        <end position="438"/>
    </location>
</feature>
<dbReference type="PANTHER" id="PTHR43253">
    <property type="entry name" value="TRICORN PROTEASE HOMOLOG 2-RELATED"/>
    <property type="match status" value="1"/>
</dbReference>
<dbReference type="Gene3D" id="2.130.10.10">
    <property type="entry name" value="YVTN repeat-like/Quinoprotein amine dehydrogenase"/>
    <property type="match status" value="1"/>
</dbReference>
<feature type="compositionally biased region" description="Acidic residues" evidence="7">
    <location>
        <begin position="626"/>
        <end position="660"/>
    </location>
</feature>
<feature type="region of interest" description="Disordered" evidence="7">
    <location>
        <begin position="1"/>
        <end position="69"/>
    </location>
</feature>
<evidence type="ECO:0000256" key="1">
    <source>
        <dbReference type="ARBA" id="ARBA00004496"/>
    </source>
</evidence>
<dbReference type="Pfam" id="PF26550">
    <property type="entry name" value="Tricorn_2nd"/>
    <property type="match status" value="1"/>
</dbReference>
<protein>
    <submittedName>
        <fullName evidence="9">Peptidase S41</fullName>
    </submittedName>
</protein>
<dbReference type="InterPro" id="IPR028204">
    <property type="entry name" value="Tricorn_C1"/>
</dbReference>
<dbReference type="OrthoDB" id="269409at2"/>
<sequence length="1180" mass="131204">MAPPIHPISRWCPGELPPPPSRPERDRPRDLGRPRPVESSHPSRGRPWSDRLANRLPGARLPAIPPPRRSLPMPRTRFLAIGFLALAASAAMPAQATAQTKLLRFPDLHGDTVVFTYAGDLWTASSSGGLARRLTAHPGQELFAKFSPDGSQIAFTGQYDGDEQVYVIPSSGGVPRRLTHYPARGPLPPRWGFDNQVYGWTPDGSAVLFRSMRDGWEMSDTRLFTVSVSGGLPEPLPMPVSGAGDLSPDGEKVVYSPLARDFRSWKRYQGGWAQDLYVFDLDSAALTPVAPSDRTERDPMWIGDAIYFSSDRTGTLNLYRFAIGTGEISQLTREDVWDVRWPSKADDARIIFERAGELVILDLESGEATPISISVPDDALSRRPQRVDATDVLEDFELSPKGERALFVARGDVFSAPIEHGPTRNLTRSPGSHDRAARWSPDGKTVLFISDRSGEEELYLVPQDGRGEPTQLTTGGKARKLNPVWSPDGKRIAFADKNGTIFVLTVETKEVVEIADEAEGQSLDYAWSPDGRWLAYTLSDPNDFRSLYIWSAEDGESHRVTDTMFNEYSPAWDPSGDYLYYLSDREYAPQISHIEWNFALNREVGLFAIALREDVEHPFPPRIDEVTIEEDSEDAKDEPSEGDDKDQDDEDEDEHKEDEDGTRPIVIDFDGLASRVARVPVPADNYSGLTAVDGHLLYLRSSAFYYGREPEDPTALVVFSIEDREATDLATGVDGYALSIDGQKVLVREGDSFSLRDAKPEGKDSAKPVSTAGLRVDRVPAEEWPQIFDEVWRRFRDYFYVENMHGYDWEALRDRYRPLLDHVGHRSDLNYVIGEMIAELNVSHAYITGGDFEIPDRPVVALLGCRFERDEDAGRYRFSRIFEGQNEEETYRSPLTEVGVNVHEGDYLLAVDGVELTADRNPFELLRDKDGPVTLEVNSEADREGARTVTVRPRSSETDLIYLAWVLGNRRKVEEASGGTVGYIHIPNMGAEGLREFIKTFYPQIRKQGLVVDVRSNGGGNVSQMLIERLDRELLGTRFSRNSDRPGTYPEGVFHGHMACLINATSASDGDIFPARFKAAGLGPLIGKRSWGGVIGITDHGPLIDGGGVFVPEFGTNDVDGSWIIEGYGVPPDIEVENDPAAVIAGRDPQLERAIDELQKAIEADPKRLPNRPPPPVKVD</sequence>
<keyword evidence="10" id="KW-1185">Reference proteome</keyword>
<gene>
    <name evidence="9" type="ORF">TsocGM_01680</name>
</gene>